<dbReference type="InterPro" id="IPR012292">
    <property type="entry name" value="Globin/Proto"/>
</dbReference>
<keyword evidence="5" id="KW-1185">Reference proteome</keyword>
<keyword evidence="1 2" id="KW-0807">Transducer</keyword>
<evidence type="ECO:0000313" key="4">
    <source>
        <dbReference type="EMBL" id="WBL36588.1"/>
    </source>
</evidence>
<dbReference type="InterPro" id="IPR039379">
    <property type="entry name" value="Protoglobin_sensor_dom"/>
</dbReference>
<evidence type="ECO:0000313" key="5">
    <source>
        <dbReference type="Proteomes" id="UP001212803"/>
    </source>
</evidence>
<evidence type="ECO:0000256" key="1">
    <source>
        <dbReference type="ARBA" id="ARBA00023224"/>
    </source>
</evidence>
<dbReference type="PANTHER" id="PTHR32089">
    <property type="entry name" value="METHYL-ACCEPTING CHEMOTAXIS PROTEIN MCPB"/>
    <property type="match status" value="1"/>
</dbReference>
<accession>A0ABY7MAJ7</accession>
<dbReference type="RefSeq" id="WP_270057110.1">
    <property type="nucleotide sequence ID" value="NZ_CP115149.1"/>
</dbReference>
<gene>
    <name evidence="4" type="ORF">O0235_03270</name>
</gene>
<dbReference type="Pfam" id="PF11563">
    <property type="entry name" value="Protoglobin"/>
    <property type="match status" value="1"/>
</dbReference>
<organism evidence="4 5">
    <name type="scientific">Tepidiforma flava</name>
    <dbReference type="NCBI Taxonomy" id="3004094"/>
    <lineage>
        <taxon>Bacteria</taxon>
        <taxon>Bacillati</taxon>
        <taxon>Chloroflexota</taxon>
        <taxon>Tepidiformia</taxon>
        <taxon>Tepidiformales</taxon>
        <taxon>Tepidiformaceae</taxon>
        <taxon>Tepidiforma</taxon>
    </lineage>
</organism>
<reference evidence="4 5" key="1">
    <citation type="journal article" date="2023" name="ISME J.">
        <title>Thermophilic Dehalococcoidia with unusual traits shed light on an unexpected past.</title>
        <authorList>
            <person name="Palmer M."/>
            <person name="Covington J.K."/>
            <person name="Zhou E.M."/>
            <person name="Thomas S.C."/>
            <person name="Habib N."/>
            <person name="Seymour C.O."/>
            <person name="Lai D."/>
            <person name="Johnston J."/>
            <person name="Hashimi A."/>
            <person name="Jiao J.Y."/>
            <person name="Muok A.R."/>
            <person name="Liu L."/>
            <person name="Xian W.D."/>
            <person name="Zhi X.Y."/>
            <person name="Li M.M."/>
            <person name="Silva L.P."/>
            <person name="Bowen B.P."/>
            <person name="Louie K."/>
            <person name="Briegel A."/>
            <person name="Pett-Ridge J."/>
            <person name="Weber P.K."/>
            <person name="Tocheva E.I."/>
            <person name="Woyke T."/>
            <person name="Northen T.R."/>
            <person name="Mayali X."/>
            <person name="Li W.J."/>
            <person name="Hedlund B.P."/>
        </authorList>
    </citation>
    <scope>NUCLEOTIDE SEQUENCE [LARGE SCALE GENOMIC DNA]</scope>
    <source>
        <strain evidence="4 5">YIM 72310</strain>
    </source>
</reference>
<dbReference type="InterPro" id="IPR004089">
    <property type="entry name" value="MCPsignal_dom"/>
</dbReference>
<dbReference type="PROSITE" id="PS50111">
    <property type="entry name" value="CHEMOTAXIS_TRANSDUC_2"/>
    <property type="match status" value="1"/>
</dbReference>
<dbReference type="SUPFAM" id="SSF46458">
    <property type="entry name" value="Globin-like"/>
    <property type="match status" value="1"/>
</dbReference>
<evidence type="ECO:0000259" key="3">
    <source>
        <dbReference type="PROSITE" id="PS50111"/>
    </source>
</evidence>
<dbReference type="Pfam" id="PF00015">
    <property type="entry name" value="MCPsignal"/>
    <property type="match status" value="1"/>
</dbReference>
<dbReference type="SUPFAM" id="SSF58104">
    <property type="entry name" value="Methyl-accepting chemotaxis protein (MCP) signaling domain"/>
    <property type="match status" value="1"/>
</dbReference>
<protein>
    <submittedName>
        <fullName evidence="4">Globin-coupled sensor protein</fullName>
    </submittedName>
</protein>
<dbReference type="InterPro" id="IPR009050">
    <property type="entry name" value="Globin-like_sf"/>
</dbReference>
<dbReference type="SMART" id="SM00283">
    <property type="entry name" value="MA"/>
    <property type="match status" value="1"/>
</dbReference>
<dbReference type="EMBL" id="CP115149">
    <property type="protein sequence ID" value="WBL36588.1"/>
    <property type="molecule type" value="Genomic_DNA"/>
</dbReference>
<evidence type="ECO:0000256" key="2">
    <source>
        <dbReference type="PROSITE-ProRule" id="PRU00284"/>
    </source>
</evidence>
<sequence>MSDRLTQRLHIDRADQALRLRWIGITDREAAAIRRAADLIRPHAQDVVRRFYDHSSAFPEWQRKVREAGSDRSRLEAAQLDYLLRLLDARFDEDYFEHRLRVGAAHARLQIEPRWNVGNYGLYGDLLFPLLAAKLKGRELAETIAALVKAFVLDASLAVETFISEGVLEKLVDIHDTLGQPLQNLGSNIAQVDQATREIASAVSDVARGAASQTATMSALNSEIDALGRASGDVARAAAEQSSALDDAVRATDAVRAALERARDAAAAARERGDASLAEAREGTAAVQQTIEAMGAIRDTVRQTAGEIEDLGRQGSQIGAIVQVIDDIAAQTNLLALNAAIEAARAGEQGRGFAVVAENVRSLAERTAVATKEIAALIAGVQGGTQRAVRAMEASIANVEEGAARAERAGAALGRIVQGASAVRDEIERISEAAASVDQSVGTLVGVLERVAGLARESAARAAEMTAAADRVRNAVTDASATAEQSAAASQQVSASVEEIAAQVSEIARETQSLAGTTAELAAFIARFGALAHNSRGETFAFRQAAAAA</sequence>
<dbReference type="Proteomes" id="UP001212803">
    <property type="component" value="Chromosome"/>
</dbReference>
<dbReference type="Gene3D" id="1.10.490.10">
    <property type="entry name" value="Globins"/>
    <property type="match status" value="1"/>
</dbReference>
<proteinExistence type="predicted"/>
<dbReference type="PANTHER" id="PTHR32089:SF112">
    <property type="entry name" value="LYSOZYME-LIKE PROTEIN-RELATED"/>
    <property type="match status" value="1"/>
</dbReference>
<feature type="domain" description="Methyl-accepting transducer" evidence="3">
    <location>
        <begin position="216"/>
        <end position="501"/>
    </location>
</feature>
<name>A0ABY7MAJ7_9CHLR</name>
<dbReference type="InterPro" id="IPR044398">
    <property type="entry name" value="Globin-sensor_dom"/>
</dbReference>
<dbReference type="CDD" id="cd01068">
    <property type="entry name" value="globin_sensor"/>
    <property type="match status" value="1"/>
</dbReference>
<dbReference type="Gene3D" id="1.10.287.950">
    <property type="entry name" value="Methyl-accepting chemotaxis protein"/>
    <property type="match status" value="1"/>
</dbReference>